<organism evidence="1 2">
    <name type="scientific">Algoriphagus machipongonensis</name>
    <dbReference type="NCBI Taxonomy" id="388413"/>
    <lineage>
        <taxon>Bacteria</taxon>
        <taxon>Pseudomonadati</taxon>
        <taxon>Bacteroidota</taxon>
        <taxon>Cytophagia</taxon>
        <taxon>Cytophagales</taxon>
        <taxon>Cyclobacteriaceae</taxon>
        <taxon>Algoriphagus</taxon>
    </lineage>
</organism>
<evidence type="ECO:0000313" key="1">
    <source>
        <dbReference type="EMBL" id="EAZ80847.2"/>
    </source>
</evidence>
<dbReference type="HOGENOM" id="CLU_191482_0_0_10"/>
<protein>
    <submittedName>
        <fullName evidence="1">Uncharacterized protein</fullName>
    </submittedName>
</protein>
<keyword evidence="2" id="KW-1185">Reference proteome</keyword>
<reference evidence="1 2" key="1">
    <citation type="journal article" date="2011" name="J. Bacteriol.">
        <title>Complete genome sequence of Algoriphagus sp. PR1, bacterial prey of a colony-forming choanoflagellate.</title>
        <authorList>
            <person name="Alegado R.A."/>
            <person name="Ferriera S."/>
            <person name="Nusbaum C."/>
            <person name="Young S.K."/>
            <person name="Zeng Q."/>
            <person name="Imamovic A."/>
            <person name="Fairclough S.R."/>
            <person name="King N."/>
        </authorList>
    </citation>
    <scope>NUCLEOTIDE SEQUENCE [LARGE SCALE GENOMIC DNA]</scope>
    <source>
        <strain evidence="1 2">PR1</strain>
    </source>
</reference>
<dbReference type="EMBL" id="CM001023">
    <property type="protein sequence ID" value="EAZ80847.2"/>
    <property type="molecule type" value="Genomic_DNA"/>
</dbReference>
<gene>
    <name evidence="1" type="ORF">ALPR1_07975</name>
</gene>
<dbReference type="eggNOG" id="ENOG502ZHFI">
    <property type="taxonomic scope" value="Bacteria"/>
</dbReference>
<comment type="caution">
    <text evidence="1">The sequence shown here is derived from an EMBL/GenBank/DDBJ whole genome shotgun (WGS) entry which is preliminary data.</text>
</comment>
<sequence>MKFFYISSIPNDNGKFEIHERECEMIPDLHDREYLGPYNNGKEAMRKALDLNSNASLCRKCGSSSFQAIFSGSED</sequence>
<dbReference type="RefSeq" id="WP_008199690.1">
    <property type="nucleotide sequence ID" value="NZ_CM001023.1"/>
</dbReference>
<dbReference type="Proteomes" id="UP000003919">
    <property type="component" value="Chromosome"/>
</dbReference>
<dbReference type="OrthoDB" id="47198at2"/>
<evidence type="ECO:0000313" key="2">
    <source>
        <dbReference type="Proteomes" id="UP000003919"/>
    </source>
</evidence>
<proteinExistence type="predicted"/>
<name>A3I011_9BACT</name>
<dbReference type="EMBL" id="AAXU02000001">
    <property type="protein sequence ID" value="EAZ80847.2"/>
    <property type="molecule type" value="Genomic_DNA"/>
</dbReference>
<accession>A3I011</accession>
<dbReference type="AlphaFoldDB" id="A3I011"/>